<dbReference type="Proteomes" id="UP001629523">
    <property type="component" value="Unassembled WGS sequence"/>
</dbReference>
<evidence type="ECO:0000259" key="3">
    <source>
        <dbReference type="PROSITE" id="PS50853"/>
    </source>
</evidence>
<feature type="domain" description="Fibronectin type-III" evidence="3">
    <location>
        <begin position="307"/>
        <end position="394"/>
    </location>
</feature>
<dbReference type="Gene3D" id="2.60.40.10">
    <property type="entry name" value="Immunoglobulins"/>
    <property type="match status" value="2"/>
</dbReference>
<evidence type="ECO:0000313" key="5">
    <source>
        <dbReference type="Proteomes" id="UP001629523"/>
    </source>
</evidence>
<dbReference type="SMART" id="SM00495">
    <property type="entry name" value="ChtBD3"/>
    <property type="match status" value="1"/>
</dbReference>
<dbReference type="PROSITE" id="PS50853">
    <property type="entry name" value="FN3"/>
    <property type="match status" value="2"/>
</dbReference>
<organism evidence="4 5">
    <name type="scientific">Yersinia proxima</name>
    <dbReference type="NCBI Taxonomy" id="2890316"/>
    <lineage>
        <taxon>Bacteria</taxon>
        <taxon>Pseudomonadati</taxon>
        <taxon>Pseudomonadota</taxon>
        <taxon>Gammaproteobacteria</taxon>
        <taxon>Enterobacterales</taxon>
        <taxon>Yersiniaceae</taxon>
        <taxon>Yersinia</taxon>
    </lineage>
</organism>
<gene>
    <name evidence="4" type="ORF">WFP14_16260</name>
</gene>
<dbReference type="PANTHER" id="PTHR34823">
    <property type="entry name" value="GLCNAC-BINDING PROTEIN A"/>
    <property type="match status" value="1"/>
</dbReference>
<protein>
    <submittedName>
        <fullName evidence="4">Lytic polysaccharide monooxygenase</fullName>
    </submittedName>
</protein>
<dbReference type="SUPFAM" id="SSF49265">
    <property type="entry name" value="Fibronectin type III"/>
    <property type="match status" value="2"/>
</dbReference>
<keyword evidence="5" id="KW-1185">Reference proteome</keyword>
<keyword evidence="4" id="KW-0503">Monooxygenase</keyword>
<dbReference type="InterPro" id="IPR004302">
    <property type="entry name" value="Cellulose/chitin-bd_N"/>
</dbReference>
<evidence type="ECO:0000256" key="1">
    <source>
        <dbReference type="ARBA" id="ARBA00022729"/>
    </source>
</evidence>
<dbReference type="Pfam" id="PF02839">
    <property type="entry name" value="CBM_5_12"/>
    <property type="match status" value="1"/>
</dbReference>
<comment type="caution">
    <text evidence="4">The sequence shown here is derived from an EMBL/GenBank/DDBJ whole genome shotgun (WGS) entry which is preliminary data.</text>
</comment>
<dbReference type="Pfam" id="PF00041">
    <property type="entry name" value="fn3"/>
    <property type="match status" value="2"/>
</dbReference>
<dbReference type="Pfam" id="PF03067">
    <property type="entry name" value="LPMO_10"/>
    <property type="match status" value="1"/>
</dbReference>
<keyword evidence="1" id="KW-0732">Signal</keyword>
<dbReference type="RefSeq" id="WP_227720617.1">
    <property type="nucleotide sequence ID" value="NZ_CABHYG010000016.1"/>
</dbReference>
<reference evidence="4 5" key="1">
    <citation type="journal article" date="2024" name="Infect. Genet. Evol.">
        <title>Characteristics and comparative genome analysis of Yersinia enterocolitica and related species associated with human infections in Switzerland 2019-2023.</title>
        <authorList>
            <person name="Stevens M.J.A."/>
            <person name="Horlbog J.A."/>
            <person name="Diethelm A."/>
            <person name="Stephan R."/>
            <person name="Nuesch-Inderbinen M."/>
        </authorList>
    </citation>
    <scope>NUCLEOTIDE SEQUENCE [LARGE SCALE GENOMIC DNA]</scope>
    <source>
        <strain evidence="4 5">N20-0302</strain>
    </source>
</reference>
<evidence type="ECO:0000313" key="4">
    <source>
        <dbReference type="EMBL" id="MFM1348108.1"/>
    </source>
</evidence>
<dbReference type="InterPro" id="IPR003610">
    <property type="entry name" value="CBM5/12"/>
</dbReference>
<dbReference type="PANTHER" id="PTHR34823:SF1">
    <property type="entry name" value="CHITIN-BINDING TYPE-4 DOMAIN-CONTAINING PROTEIN"/>
    <property type="match status" value="1"/>
</dbReference>
<keyword evidence="4" id="KW-0560">Oxidoreductase</keyword>
<name>A0ABW9F2D6_9GAMM</name>
<sequence length="455" mass="50479">MNGIITEKKESLNLRHGHVFSPKSRAYFAWEKGQIDTGMLNQREAGKFFPALVSGLTDTLAATDTLSSLPPRDGEIASANQMNGNVLDQPGTHWEKHNVESSQLLPISWSYSAQHATRRWNYFITRKDWNPNLPLSRAQFEDKPFYQVQLSEQPFWSYGEALNPPNPTEHKIMLPERVGYHVILAVWEIANTGNAFYHVIDLNFVGGDVTPAPVAPAGLRCTGVTTSSVSLAWSAPSVPTASYRIYRNGTLISSQTATAFTDSALTENTRFDYQLSSVDASGVESALSEVLSITTLSTDAVDAPPSAPANLHSMEVTTKSVSLMWGGAQFGDRVQAYIIYREGDEVARVELSQLTYKDKELQANTRYRYFVAAVDVQGRLSVPSNVLTITTDVEQEVIPELTPEDYRTWALGRMYVTAEVVKHNGLLWSCLQSHTAWVDNWAPGASESATLWHRT</sequence>
<dbReference type="Gene3D" id="2.70.50.50">
    <property type="entry name" value="chitin-binding protein cbp21"/>
    <property type="match status" value="1"/>
</dbReference>
<feature type="domain" description="Fibronectin type-III" evidence="3">
    <location>
        <begin position="215"/>
        <end position="298"/>
    </location>
</feature>
<dbReference type="SUPFAM" id="SSF81296">
    <property type="entry name" value="E set domains"/>
    <property type="match status" value="1"/>
</dbReference>
<dbReference type="CDD" id="cd21177">
    <property type="entry name" value="LPMO_AA10"/>
    <property type="match status" value="1"/>
</dbReference>
<dbReference type="GO" id="GO:0004497">
    <property type="term" value="F:monooxygenase activity"/>
    <property type="evidence" value="ECO:0007669"/>
    <property type="project" value="UniProtKB-KW"/>
</dbReference>
<keyword evidence="2" id="KW-0378">Hydrolase</keyword>
<dbReference type="InterPro" id="IPR013783">
    <property type="entry name" value="Ig-like_fold"/>
</dbReference>
<dbReference type="SMART" id="SM00060">
    <property type="entry name" value="FN3"/>
    <property type="match status" value="2"/>
</dbReference>
<dbReference type="InterPro" id="IPR003961">
    <property type="entry name" value="FN3_dom"/>
</dbReference>
<accession>A0ABW9F2D6</accession>
<dbReference type="InterPro" id="IPR036116">
    <property type="entry name" value="FN3_sf"/>
</dbReference>
<dbReference type="CDD" id="cd00063">
    <property type="entry name" value="FN3"/>
    <property type="match status" value="2"/>
</dbReference>
<dbReference type="GeneID" id="93971567"/>
<dbReference type="InterPro" id="IPR036573">
    <property type="entry name" value="CBM_sf_5/12"/>
</dbReference>
<dbReference type="InterPro" id="IPR051024">
    <property type="entry name" value="GlcNAc_Chitin_IntDeg"/>
</dbReference>
<dbReference type="EMBL" id="JBBEST010000009">
    <property type="protein sequence ID" value="MFM1348108.1"/>
    <property type="molecule type" value="Genomic_DNA"/>
</dbReference>
<proteinExistence type="predicted"/>
<evidence type="ECO:0000256" key="2">
    <source>
        <dbReference type="ARBA" id="ARBA00022801"/>
    </source>
</evidence>
<dbReference type="Gene3D" id="2.10.10.20">
    <property type="entry name" value="Carbohydrate-binding module superfamily 5/12"/>
    <property type="match status" value="1"/>
</dbReference>
<dbReference type="InterPro" id="IPR014756">
    <property type="entry name" value="Ig_E-set"/>
</dbReference>
<dbReference type="SUPFAM" id="SSF51055">
    <property type="entry name" value="Carbohydrate binding domain"/>
    <property type="match status" value="1"/>
</dbReference>